<proteinExistence type="predicted"/>
<evidence type="ECO:0000313" key="1">
    <source>
        <dbReference type="EMBL" id="KAK1446328.1"/>
    </source>
</evidence>
<dbReference type="AlphaFoldDB" id="A0AAI9TV08"/>
<accession>A0AAI9TV08</accession>
<dbReference type="Proteomes" id="UP001239795">
    <property type="component" value="Unassembled WGS sequence"/>
</dbReference>
<organism evidence="1 2">
    <name type="scientific">Colletotrichum melonis</name>
    <dbReference type="NCBI Taxonomy" id="1209925"/>
    <lineage>
        <taxon>Eukaryota</taxon>
        <taxon>Fungi</taxon>
        <taxon>Dikarya</taxon>
        <taxon>Ascomycota</taxon>
        <taxon>Pezizomycotina</taxon>
        <taxon>Sordariomycetes</taxon>
        <taxon>Hypocreomycetidae</taxon>
        <taxon>Glomerellales</taxon>
        <taxon>Glomerellaceae</taxon>
        <taxon>Colletotrichum</taxon>
        <taxon>Colletotrichum acutatum species complex</taxon>
    </lineage>
</organism>
<protein>
    <submittedName>
        <fullName evidence="1">Uncharacterized protein</fullName>
    </submittedName>
</protein>
<keyword evidence="2" id="KW-1185">Reference proteome</keyword>
<reference evidence="1 2" key="1">
    <citation type="submission" date="2016-10" db="EMBL/GenBank/DDBJ databases">
        <title>The genome sequence of Colletotrichum fioriniae PJ7.</title>
        <authorList>
            <person name="Baroncelli R."/>
        </authorList>
    </citation>
    <scope>NUCLEOTIDE SEQUENCE [LARGE SCALE GENOMIC DNA]</scope>
    <source>
        <strain evidence="1">Col 31</strain>
    </source>
</reference>
<gene>
    <name evidence="1" type="ORF">CMEL01_10571</name>
</gene>
<sequence length="192" mass="21554">MEGAYACRQRPCVLNVCQSWKLGGGDRVKDKEAPLWLRTRLVRSMFVWKAHLSIHLVAKSRLPLQVERTVAIFLPDPMSCLERKACASFPSEGQAGKCVDPKTQTQTDIPTQYTVLRPGALHMDEQPCSPGCRCLVSSTAISHKQSSTSQPYCDCRFRHQHCLVMSENLASRLGRPVAVLVGARPKERWNYT</sequence>
<dbReference type="EMBL" id="MLGG01000090">
    <property type="protein sequence ID" value="KAK1446328.1"/>
    <property type="molecule type" value="Genomic_DNA"/>
</dbReference>
<evidence type="ECO:0000313" key="2">
    <source>
        <dbReference type="Proteomes" id="UP001239795"/>
    </source>
</evidence>
<comment type="caution">
    <text evidence="1">The sequence shown here is derived from an EMBL/GenBank/DDBJ whole genome shotgun (WGS) entry which is preliminary data.</text>
</comment>
<name>A0AAI9TV08_9PEZI</name>